<dbReference type="PANTHER" id="PTHR24171:SF11">
    <property type="entry name" value="26S PROTEASOME NON-ATPASE REGULATORY SUBUNIT 10"/>
    <property type="match status" value="1"/>
</dbReference>
<keyword evidence="2 3" id="KW-0040">ANK repeat</keyword>
<evidence type="ECO:0000256" key="2">
    <source>
        <dbReference type="ARBA" id="ARBA00023043"/>
    </source>
</evidence>
<accession>A0A975IEG6</accession>
<dbReference type="EMBL" id="CP054142">
    <property type="protein sequence ID" value="QTQ13888.1"/>
    <property type="molecule type" value="Genomic_DNA"/>
</dbReference>
<protein>
    <submittedName>
        <fullName evidence="4">Ankyrin repeat domain-containing protein</fullName>
    </submittedName>
</protein>
<dbReference type="InterPro" id="IPR002110">
    <property type="entry name" value="Ankyrin_rpt"/>
</dbReference>
<dbReference type="InterPro" id="IPR036770">
    <property type="entry name" value="Ankyrin_rpt-contain_sf"/>
</dbReference>
<keyword evidence="1" id="KW-0677">Repeat</keyword>
<dbReference type="SMART" id="SM00248">
    <property type="entry name" value="ANK"/>
    <property type="match status" value="3"/>
</dbReference>
<name>A0A975IEG6_9SPIR</name>
<dbReference type="PROSITE" id="PS50297">
    <property type="entry name" value="ANK_REP_REGION"/>
    <property type="match status" value="2"/>
</dbReference>
<evidence type="ECO:0000313" key="4">
    <source>
        <dbReference type="EMBL" id="QTQ13888.1"/>
    </source>
</evidence>
<evidence type="ECO:0000313" key="5">
    <source>
        <dbReference type="Proteomes" id="UP000671908"/>
    </source>
</evidence>
<evidence type="ECO:0000256" key="3">
    <source>
        <dbReference type="PROSITE-ProRule" id="PRU00023"/>
    </source>
</evidence>
<keyword evidence="5" id="KW-1185">Reference proteome</keyword>
<dbReference type="KEGG" id="tpav:HRQ91_05140"/>
<dbReference type="AlphaFoldDB" id="A0A975IEG6"/>
<dbReference type="RefSeq" id="WP_210120561.1">
    <property type="nucleotide sequence ID" value="NZ_CP054142.1"/>
</dbReference>
<dbReference type="SUPFAM" id="SSF48403">
    <property type="entry name" value="Ankyrin repeat"/>
    <property type="match status" value="1"/>
</dbReference>
<dbReference type="PROSITE" id="PS50088">
    <property type="entry name" value="ANK_REPEAT"/>
    <property type="match status" value="3"/>
</dbReference>
<dbReference type="PANTHER" id="PTHR24171">
    <property type="entry name" value="ANKYRIN REPEAT DOMAIN-CONTAINING PROTEIN 39-RELATED"/>
    <property type="match status" value="1"/>
</dbReference>
<evidence type="ECO:0000256" key="1">
    <source>
        <dbReference type="ARBA" id="ARBA00022737"/>
    </source>
</evidence>
<dbReference type="Gene3D" id="1.25.40.20">
    <property type="entry name" value="Ankyrin repeat-containing domain"/>
    <property type="match status" value="1"/>
</dbReference>
<dbReference type="Pfam" id="PF13637">
    <property type="entry name" value="Ank_4"/>
    <property type="match status" value="1"/>
</dbReference>
<dbReference type="GO" id="GO:0004842">
    <property type="term" value="F:ubiquitin-protein transferase activity"/>
    <property type="evidence" value="ECO:0007669"/>
    <property type="project" value="TreeGrafter"/>
</dbReference>
<feature type="repeat" description="ANK" evidence="3">
    <location>
        <begin position="215"/>
        <end position="247"/>
    </location>
</feature>
<feature type="repeat" description="ANK" evidence="3">
    <location>
        <begin position="181"/>
        <end position="213"/>
    </location>
</feature>
<dbReference type="Pfam" id="PF12796">
    <property type="entry name" value="Ank_2"/>
    <property type="match status" value="1"/>
</dbReference>
<dbReference type="GO" id="GO:0085020">
    <property type="term" value="P:protein K6-linked ubiquitination"/>
    <property type="evidence" value="ECO:0007669"/>
    <property type="project" value="TreeGrafter"/>
</dbReference>
<proteinExistence type="predicted"/>
<gene>
    <name evidence="4" type="ORF">HRQ91_05140</name>
</gene>
<sequence>MEWLIIKSDERIKPDYVSPVEEFLLKREQKFSALCREDVKALHSGKRLKTVFKKFTHVVITDEDFCRLPASDSLLSGMQFFLLGEIAGRNLPLYCVNLPFLTKLDDSILNFTSVKETVDFLDREYAQIEKADIRRVATEELLSKGIPVTPECFASFIVKDKLPVCRLFIKAGVDVNSRDPTGTPMLNVAVRSENKKIVSWLISENADINLCSQDRGYSAVMDAVWKSNEAIIKLLVAQGADLNCLSKDGQSILVLAVGIGKENICRILAEGGADPDIKDSMGMSAYEYAVLFKNEKIVKVLAPFHKESD</sequence>
<reference evidence="4 5" key="1">
    <citation type="journal article" date="2021" name="Microbiol. Resour. Announc.">
        <title>Complete Genome Sequences of Three Human Oral Treponema parvum Isolates.</title>
        <authorList>
            <person name="Zeng H."/>
            <person name="Watt R.M."/>
        </authorList>
    </citation>
    <scope>NUCLEOTIDE SEQUENCE [LARGE SCALE GENOMIC DNA]</scope>
    <source>
        <strain evidence="4 5">ATCC 700770</strain>
    </source>
</reference>
<feature type="repeat" description="ANK" evidence="3">
    <location>
        <begin position="248"/>
        <end position="280"/>
    </location>
</feature>
<organism evidence="4 5">
    <name type="scientific">Treponema parvum</name>
    <dbReference type="NCBI Taxonomy" id="138851"/>
    <lineage>
        <taxon>Bacteria</taxon>
        <taxon>Pseudomonadati</taxon>
        <taxon>Spirochaetota</taxon>
        <taxon>Spirochaetia</taxon>
        <taxon>Spirochaetales</taxon>
        <taxon>Treponemataceae</taxon>
        <taxon>Treponema</taxon>
    </lineage>
</organism>
<dbReference type="Proteomes" id="UP000671908">
    <property type="component" value="Chromosome"/>
</dbReference>